<evidence type="ECO:0000256" key="1">
    <source>
        <dbReference type="SAM" id="MobiDB-lite"/>
    </source>
</evidence>
<sequence>MNSLTLSSYSCCSSPSEDGSDGHHDIASQDTSHSVLSSEENNDRDYLRIDDVNDDDDIAVAAEAAANAVEEADAAAANAHKLMDFEGAEDPHNFSAGNEDVNDSISNNDDNIDDETNVLPICRICFQSSLSTSSSNRPLLHFKPAKTVPSTSSTSKLSLFEHVHVHIFCGKTAGILFQKNPHSGRAHTKNTAQWEIMSKAGIKNKHGIGKDVCTALALSRWAMLPDDQPSPASKRFDFKATVKRNSRKKSSLATRQYFLLREFEANLEMVRQESLELDHLQHQHNQQLMGTPGRPEFIDEDKTAAMERQVLDSFATSFPGPDVIHHRHNSDSQMIDIDQFESSTSIEVPQFAAVAQQRQDFGVSVATSPTTTATTTTTTSPLPASPPLASTYAHPFPPLLFGTTLPMTTSETAAAGIPLINFATFPNAPFVHPLQGRPLAAPLKGSLSLPPTHSKTKLSPIKAGKTKTKLHPAIEHVRFDKHSNVMDESGKITCPCGGRHKVDDGSATARQSWRTHALTKQHQQWLLRSTT</sequence>
<feature type="region of interest" description="Disordered" evidence="1">
    <location>
        <begin position="88"/>
        <end position="107"/>
    </location>
</feature>
<keyword evidence="3" id="KW-1185">Reference proteome</keyword>
<dbReference type="OrthoDB" id="52597at2759"/>
<protein>
    <submittedName>
        <fullName evidence="2">Uncharacterized protein</fullName>
    </submittedName>
</protein>
<organism evidence="2 3">
    <name type="scientific">Nitzschia inconspicua</name>
    <dbReference type="NCBI Taxonomy" id="303405"/>
    <lineage>
        <taxon>Eukaryota</taxon>
        <taxon>Sar</taxon>
        <taxon>Stramenopiles</taxon>
        <taxon>Ochrophyta</taxon>
        <taxon>Bacillariophyta</taxon>
        <taxon>Bacillariophyceae</taxon>
        <taxon>Bacillariophycidae</taxon>
        <taxon>Bacillariales</taxon>
        <taxon>Bacillariaceae</taxon>
        <taxon>Nitzschia</taxon>
    </lineage>
</organism>
<dbReference type="EMBL" id="JAGRRH010000017">
    <property type="protein sequence ID" value="KAG7352270.1"/>
    <property type="molecule type" value="Genomic_DNA"/>
</dbReference>
<dbReference type="Proteomes" id="UP000693970">
    <property type="component" value="Unassembled WGS sequence"/>
</dbReference>
<feature type="compositionally biased region" description="Low complexity" evidence="1">
    <location>
        <begin position="1"/>
        <end position="17"/>
    </location>
</feature>
<feature type="region of interest" description="Disordered" evidence="1">
    <location>
        <begin position="447"/>
        <end position="467"/>
    </location>
</feature>
<accession>A0A9K3PLU9</accession>
<evidence type="ECO:0000313" key="3">
    <source>
        <dbReference type="Proteomes" id="UP000693970"/>
    </source>
</evidence>
<reference evidence="2" key="1">
    <citation type="journal article" date="2021" name="Sci. Rep.">
        <title>Diploid genomic architecture of Nitzschia inconspicua, an elite biomass production diatom.</title>
        <authorList>
            <person name="Oliver A."/>
            <person name="Podell S."/>
            <person name="Pinowska A."/>
            <person name="Traller J.C."/>
            <person name="Smith S.R."/>
            <person name="McClure R."/>
            <person name="Beliaev A."/>
            <person name="Bohutskyi P."/>
            <person name="Hill E.A."/>
            <person name="Rabines A."/>
            <person name="Zheng H."/>
            <person name="Allen L.Z."/>
            <person name="Kuo A."/>
            <person name="Grigoriev I.V."/>
            <person name="Allen A.E."/>
            <person name="Hazlebeck D."/>
            <person name="Allen E.E."/>
        </authorList>
    </citation>
    <scope>NUCLEOTIDE SEQUENCE</scope>
    <source>
        <strain evidence="2">Hildebrandi</strain>
    </source>
</reference>
<gene>
    <name evidence="2" type="ORF">IV203_008318</name>
</gene>
<comment type="caution">
    <text evidence="2">The sequence shown here is derived from an EMBL/GenBank/DDBJ whole genome shotgun (WGS) entry which is preliminary data.</text>
</comment>
<proteinExistence type="predicted"/>
<evidence type="ECO:0000313" key="2">
    <source>
        <dbReference type="EMBL" id="KAG7352270.1"/>
    </source>
</evidence>
<feature type="region of interest" description="Disordered" evidence="1">
    <location>
        <begin position="1"/>
        <end position="45"/>
    </location>
</feature>
<reference evidence="2" key="2">
    <citation type="submission" date="2021-04" db="EMBL/GenBank/DDBJ databases">
        <authorList>
            <person name="Podell S."/>
        </authorList>
    </citation>
    <scope>NUCLEOTIDE SEQUENCE</scope>
    <source>
        <strain evidence="2">Hildebrandi</strain>
    </source>
</reference>
<dbReference type="AlphaFoldDB" id="A0A9K3PLU9"/>
<feature type="compositionally biased region" description="Polar residues" evidence="1">
    <location>
        <begin position="28"/>
        <end position="39"/>
    </location>
</feature>
<name>A0A9K3PLU9_9STRA</name>